<evidence type="ECO:0000259" key="2">
    <source>
        <dbReference type="Pfam" id="PF02541"/>
    </source>
</evidence>
<evidence type="ECO:0000313" key="4">
    <source>
        <dbReference type="Proteomes" id="UP000543804"/>
    </source>
</evidence>
<dbReference type="SUPFAM" id="SSF53067">
    <property type="entry name" value="Actin-like ATPase domain"/>
    <property type="match status" value="2"/>
</dbReference>
<dbReference type="InterPro" id="IPR043129">
    <property type="entry name" value="ATPase_NBD"/>
</dbReference>
<proteinExistence type="inferred from homology"/>
<dbReference type="Pfam" id="PF02541">
    <property type="entry name" value="Ppx-GppA"/>
    <property type="match status" value="1"/>
</dbReference>
<dbReference type="Gene3D" id="3.30.420.40">
    <property type="match status" value="1"/>
</dbReference>
<dbReference type="GO" id="GO:0006357">
    <property type="term" value="P:regulation of transcription by RNA polymerase II"/>
    <property type="evidence" value="ECO:0007669"/>
    <property type="project" value="TreeGrafter"/>
</dbReference>
<protein>
    <submittedName>
        <fullName evidence="3">Phosphatase</fullName>
    </submittedName>
</protein>
<accession>A0A848B8T4</accession>
<dbReference type="EMBL" id="JABAFA010000012">
    <property type="protein sequence ID" value="NMD98862.1"/>
    <property type="molecule type" value="Genomic_DNA"/>
</dbReference>
<dbReference type="RefSeq" id="WP_170077399.1">
    <property type="nucleotide sequence ID" value="NZ_JABAFA010000012.1"/>
</dbReference>
<dbReference type="Gene3D" id="3.30.420.150">
    <property type="entry name" value="Exopolyphosphatase. Domain 2"/>
    <property type="match status" value="1"/>
</dbReference>
<evidence type="ECO:0000256" key="1">
    <source>
        <dbReference type="ARBA" id="ARBA00007125"/>
    </source>
</evidence>
<reference evidence="3 4" key="1">
    <citation type="submission" date="2020-04" db="EMBL/GenBank/DDBJ databases">
        <authorList>
            <person name="Hitch T.C.A."/>
            <person name="Wylensek D."/>
            <person name="Clavel T."/>
        </authorList>
    </citation>
    <scope>NUCLEOTIDE SEQUENCE [LARGE SCALE GENOMIC DNA]</scope>
    <source>
        <strain evidence="3 4">PG-130-P53-12</strain>
    </source>
</reference>
<comment type="similarity">
    <text evidence="1">Belongs to the GppA/Ppx family.</text>
</comment>
<comment type="caution">
    <text evidence="3">The sequence shown here is derived from an EMBL/GenBank/DDBJ whole genome shotgun (WGS) entry which is preliminary data.</text>
</comment>
<dbReference type="PANTHER" id="PTHR30005:SF0">
    <property type="entry name" value="RETROGRADE REGULATION PROTEIN 2"/>
    <property type="match status" value="1"/>
</dbReference>
<evidence type="ECO:0000313" key="3">
    <source>
        <dbReference type="EMBL" id="NMD98862.1"/>
    </source>
</evidence>
<sequence length="325" mass="36153">MYAIIDVGSNTVRMNIYKIEQGQLSLVMGKKEAVGLASYVKNGQMLPEGVNRACEVLSEFRSILQDLGITDYHVFATAALRNAVNSHAAVEEIVERTGIYIEVLSGETEAELDFIGASHAVYVTDGLLIDIGGASTELVVYENSEIKKKVSLPVGSLNIYDRYVSNLLPSRSERKAVKQMVLQLLKQDADLYYGEYPIVCGVGGTIRAARKLNNYLFQLPLSNMRIKAPNIKRMIKLLENDAGEAIPVETLEVLLKVVPDRVRTILPGMIILYTLVKHFHSEWVDVTRAGVRDGYLYRYVLQQDASLPPVDKETMGSDDLLQQRG</sequence>
<name>A0A848B8T4_9FIRM</name>
<feature type="domain" description="Ppx/GppA phosphatase N-terminal" evidence="2">
    <location>
        <begin position="16"/>
        <end position="301"/>
    </location>
</feature>
<organism evidence="3 4">
    <name type="scientific">Selenomonas bovis</name>
    <dbReference type="NCBI Taxonomy" id="416586"/>
    <lineage>
        <taxon>Bacteria</taxon>
        <taxon>Bacillati</taxon>
        <taxon>Bacillota</taxon>
        <taxon>Negativicutes</taxon>
        <taxon>Selenomonadales</taxon>
        <taxon>Selenomonadaceae</taxon>
        <taxon>Selenomonas</taxon>
    </lineage>
</organism>
<dbReference type="CDD" id="cd24052">
    <property type="entry name" value="ASKHA_NBD_HpPPX-GppA-like"/>
    <property type="match status" value="1"/>
</dbReference>
<dbReference type="Proteomes" id="UP000543804">
    <property type="component" value="Unassembled WGS sequence"/>
</dbReference>
<dbReference type="InterPro" id="IPR050273">
    <property type="entry name" value="GppA/Ppx_hydrolase"/>
</dbReference>
<keyword evidence="4" id="KW-1185">Reference proteome</keyword>
<dbReference type="AlphaFoldDB" id="A0A848B8T4"/>
<dbReference type="InterPro" id="IPR003695">
    <property type="entry name" value="Ppx_GppA_N"/>
</dbReference>
<gene>
    <name evidence="3" type="ORF">HF878_05105</name>
</gene>
<dbReference type="PANTHER" id="PTHR30005">
    <property type="entry name" value="EXOPOLYPHOSPHATASE"/>
    <property type="match status" value="1"/>
</dbReference>